<dbReference type="PANTHER" id="PTHR34663:SF9">
    <property type="entry name" value="OS06G0637400 PROTEIN"/>
    <property type="match status" value="1"/>
</dbReference>
<evidence type="ECO:0000313" key="2">
    <source>
        <dbReference type="Proteomes" id="UP001180020"/>
    </source>
</evidence>
<organism evidence="1 2">
    <name type="scientific">Acorus calamus</name>
    <name type="common">Sweet flag</name>
    <dbReference type="NCBI Taxonomy" id="4465"/>
    <lineage>
        <taxon>Eukaryota</taxon>
        <taxon>Viridiplantae</taxon>
        <taxon>Streptophyta</taxon>
        <taxon>Embryophyta</taxon>
        <taxon>Tracheophyta</taxon>
        <taxon>Spermatophyta</taxon>
        <taxon>Magnoliopsida</taxon>
        <taxon>Liliopsida</taxon>
        <taxon>Acoraceae</taxon>
        <taxon>Acorus</taxon>
    </lineage>
</organism>
<dbReference type="AlphaFoldDB" id="A0AAV9FBQ6"/>
<protein>
    <submittedName>
        <fullName evidence="1">Uncharacterized protein</fullName>
    </submittedName>
</protein>
<proteinExistence type="predicted"/>
<dbReference type="InterPro" id="IPR044700">
    <property type="entry name" value="PIP2/PIPL1"/>
</dbReference>
<dbReference type="Proteomes" id="UP001180020">
    <property type="component" value="Unassembled WGS sequence"/>
</dbReference>
<reference evidence="1" key="2">
    <citation type="submission" date="2023-06" db="EMBL/GenBank/DDBJ databases">
        <authorList>
            <person name="Ma L."/>
            <person name="Liu K.-W."/>
            <person name="Li Z."/>
            <person name="Hsiao Y.-Y."/>
            <person name="Qi Y."/>
            <person name="Fu T."/>
            <person name="Tang G."/>
            <person name="Zhang D."/>
            <person name="Sun W.-H."/>
            <person name="Liu D.-K."/>
            <person name="Li Y."/>
            <person name="Chen G.-Z."/>
            <person name="Liu X.-D."/>
            <person name="Liao X.-Y."/>
            <person name="Jiang Y.-T."/>
            <person name="Yu X."/>
            <person name="Hao Y."/>
            <person name="Huang J."/>
            <person name="Zhao X.-W."/>
            <person name="Ke S."/>
            <person name="Chen Y.-Y."/>
            <person name="Wu W.-L."/>
            <person name="Hsu J.-L."/>
            <person name="Lin Y.-F."/>
            <person name="Huang M.-D."/>
            <person name="Li C.-Y."/>
            <person name="Huang L."/>
            <person name="Wang Z.-W."/>
            <person name="Zhao X."/>
            <person name="Zhong W.-Y."/>
            <person name="Peng D.-H."/>
            <person name="Ahmad S."/>
            <person name="Lan S."/>
            <person name="Zhang J.-S."/>
            <person name="Tsai W.-C."/>
            <person name="Van De Peer Y."/>
            <person name="Liu Z.-J."/>
        </authorList>
    </citation>
    <scope>NUCLEOTIDE SEQUENCE</scope>
    <source>
        <strain evidence="1">CP</strain>
        <tissue evidence="1">Leaves</tissue>
    </source>
</reference>
<accession>A0AAV9FBQ6</accession>
<gene>
    <name evidence="1" type="ORF">QJS10_CPA02g00333</name>
</gene>
<comment type="caution">
    <text evidence="1">The sequence shown here is derived from an EMBL/GenBank/DDBJ whole genome shotgun (WGS) entry which is preliminary data.</text>
</comment>
<name>A0AAV9FBQ6_ACOCL</name>
<sequence>MTRARPLNMFGEVKVGFGGFVDGMSILGVKSSGQDPGGKGHKFAEVDVLGGKKNSGPSPGHGHN</sequence>
<dbReference type="PANTHER" id="PTHR34663">
    <property type="entry name" value="OS06G0637400 PROTEIN"/>
    <property type="match status" value="1"/>
</dbReference>
<dbReference type="GO" id="GO:0050793">
    <property type="term" value="P:regulation of developmental process"/>
    <property type="evidence" value="ECO:0007669"/>
    <property type="project" value="InterPro"/>
</dbReference>
<reference evidence="1" key="1">
    <citation type="journal article" date="2023" name="Nat. Commun.">
        <title>Diploid and tetraploid genomes of Acorus and the evolution of monocots.</title>
        <authorList>
            <person name="Ma L."/>
            <person name="Liu K.W."/>
            <person name="Li Z."/>
            <person name="Hsiao Y.Y."/>
            <person name="Qi Y."/>
            <person name="Fu T."/>
            <person name="Tang G.D."/>
            <person name="Zhang D."/>
            <person name="Sun W.H."/>
            <person name="Liu D.K."/>
            <person name="Li Y."/>
            <person name="Chen G.Z."/>
            <person name="Liu X.D."/>
            <person name="Liao X.Y."/>
            <person name="Jiang Y.T."/>
            <person name="Yu X."/>
            <person name="Hao Y."/>
            <person name="Huang J."/>
            <person name="Zhao X.W."/>
            <person name="Ke S."/>
            <person name="Chen Y.Y."/>
            <person name="Wu W.L."/>
            <person name="Hsu J.L."/>
            <person name="Lin Y.F."/>
            <person name="Huang M.D."/>
            <person name="Li C.Y."/>
            <person name="Huang L."/>
            <person name="Wang Z.W."/>
            <person name="Zhao X."/>
            <person name="Zhong W.Y."/>
            <person name="Peng D.H."/>
            <person name="Ahmad S."/>
            <person name="Lan S."/>
            <person name="Zhang J.S."/>
            <person name="Tsai W.C."/>
            <person name="Van de Peer Y."/>
            <person name="Liu Z.J."/>
        </authorList>
    </citation>
    <scope>NUCLEOTIDE SEQUENCE</scope>
    <source>
        <strain evidence="1">CP</strain>
    </source>
</reference>
<keyword evidence="2" id="KW-1185">Reference proteome</keyword>
<evidence type="ECO:0000313" key="1">
    <source>
        <dbReference type="EMBL" id="KAK1323044.1"/>
    </source>
</evidence>
<dbReference type="GO" id="GO:0045087">
    <property type="term" value="P:innate immune response"/>
    <property type="evidence" value="ECO:0007669"/>
    <property type="project" value="InterPro"/>
</dbReference>
<dbReference type="EMBL" id="JAUJYO010000002">
    <property type="protein sequence ID" value="KAK1323044.1"/>
    <property type="molecule type" value="Genomic_DNA"/>
</dbReference>